<comment type="caution">
    <text evidence="1">The sequence shown here is derived from an EMBL/GenBank/DDBJ whole genome shotgun (WGS) entry which is preliminary data.</text>
</comment>
<sequence length="386" mass="44667">MSEDIVLVKKQIKEWERNFIKTRGHPPSKSDVKGNLEIDQLYRRYRKLKAPVSSQTQPKKQTPKKPKVIDNIKGLSDDDSETEGPSVTRFSEFGPTPQGAGKVLSIFDMKLTPPESSPLKLKSMSLVETPMKAEFKTPTKVKVIDTNVLHSGSRSNKSSFMQKISNIANDSPVKSLSTPSKSQTLSFETPQYLNRNIQRFEFDRKSPFEKEDSPFDPKSSPVRTPNSKPLVDFQISPSPLIKRTNRRLLDVFQAHQSINISKEEQEEYEDDEESEEEGEEVSASPSKRRRAKTQKRTTRRYKMKPTQVTHHDKLADKDIHVEMEKLEKKEELKIQKMIDDNVESASEESEEEQQPTKKVRMVAPVHNNYKRMKIHYKKNKNWGRRR</sequence>
<dbReference type="EMBL" id="CALSDN010000003">
    <property type="protein sequence ID" value="CAH6720001.1"/>
    <property type="molecule type" value="Genomic_DNA"/>
</dbReference>
<evidence type="ECO:0000313" key="1">
    <source>
        <dbReference type="EMBL" id="CAH6720001.1"/>
    </source>
</evidence>
<evidence type="ECO:0000313" key="2">
    <source>
        <dbReference type="Proteomes" id="UP001152531"/>
    </source>
</evidence>
<reference evidence="1" key="1">
    <citation type="submission" date="2022-06" db="EMBL/GenBank/DDBJ databases">
        <authorList>
            <person name="Legras J.-L."/>
            <person name="Devillers H."/>
            <person name="Grondin C."/>
        </authorList>
    </citation>
    <scope>NUCLEOTIDE SEQUENCE</scope>
    <source>
        <strain evidence="1">CLIB 1444</strain>
    </source>
</reference>
<accession>A0ACA9Y4S4</accession>
<proteinExistence type="predicted"/>
<keyword evidence="2" id="KW-1185">Reference proteome</keyword>
<protein>
    <submittedName>
        <fullName evidence="1">DNA replication regulator Sld2p</fullName>
    </submittedName>
</protein>
<gene>
    <name evidence="1" type="ORF">CLIB1444_03S02212</name>
</gene>
<dbReference type="Proteomes" id="UP001152531">
    <property type="component" value="Unassembled WGS sequence"/>
</dbReference>
<organism evidence="1 2">
    <name type="scientific">[Candida] jaroonii</name>
    <dbReference type="NCBI Taxonomy" id="467808"/>
    <lineage>
        <taxon>Eukaryota</taxon>
        <taxon>Fungi</taxon>
        <taxon>Dikarya</taxon>
        <taxon>Ascomycota</taxon>
        <taxon>Saccharomycotina</taxon>
        <taxon>Pichiomycetes</taxon>
        <taxon>Debaryomycetaceae</taxon>
        <taxon>Yamadazyma</taxon>
    </lineage>
</organism>
<name>A0ACA9Y4S4_9ASCO</name>